<protein>
    <submittedName>
        <fullName evidence="2">Uncharacterized protein</fullName>
    </submittedName>
</protein>
<accession>A0A4C2AF40</accession>
<gene>
    <name evidence="2" type="ORF">EVAR_97634_1</name>
</gene>
<feature type="region of interest" description="Disordered" evidence="1">
    <location>
        <begin position="1"/>
        <end position="25"/>
    </location>
</feature>
<feature type="region of interest" description="Disordered" evidence="1">
    <location>
        <begin position="41"/>
        <end position="119"/>
    </location>
</feature>
<organism evidence="2 3">
    <name type="scientific">Eumeta variegata</name>
    <name type="common">Bagworm moth</name>
    <name type="synonym">Eumeta japonica</name>
    <dbReference type="NCBI Taxonomy" id="151549"/>
    <lineage>
        <taxon>Eukaryota</taxon>
        <taxon>Metazoa</taxon>
        <taxon>Ecdysozoa</taxon>
        <taxon>Arthropoda</taxon>
        <taxon>Hexapoda</taxon>
        <taxon>Insecta</taxon>
        <taxon>Pterygota</taxon>
        <taxon>Neoptera</taxon>
        <taxon>Endopterygota</taxon>
        <taxon>Lepidoptera</taxon>
        <taxon>Glossata</taxon>
        <taxon>Ditrysia</taxon>
        <taxon>Tineoidea</taxon>
        <taxon>Psychidae</taxon>
        <taxon>Oiketicinae</taxon>
        <taxon>Eumeta</taxon>
    </lineage>
</organism>
<keyword evidence="3" id="KW-1185">Reference proteome</keyword>
<feature type="compositionally biased region" description="Low complexity" evidence="1">
    <location>
        <begin position="11"/>
        <end position="20"/>
    </location>
</feature>
<feature type="compositionally biased region" description="Acidic residues" evidence="1">
    <location>
        <begin position="62"/>
        <end position="79"/>
    </location>
</feature>
<feature type="compositionally biased region" description="Low complexity" evidence="1">
    <location>
        <begin position="44"/>
        <end position="57"/>
    </location>
</feature>
<dbReference type="EMBL" id="BGZK01003002">
    <property type="protein sequence ID" value="GBP97774.1"/>
    <property type="molecule type" value="Genomic_DNA"/>
</dbReference>
<evidence type="ECO:0000256" key="1">
    <source>
        <dbReference type="SAM" id="MobiDB-lite"/>
    </source>
</evidence>
<sequence>MKPLLLKRSAPETADTTAELDAARESEMSIEDLLRNYHVDGEVAPATPATPAIPAIDTHSDTDDEADADSGTSDDDDSDASEHSSAPSETLEALVAEPSTEDANNKGTNGGEEERARAAAALAATLQPPEPRCRKLLWYPGTAIVARWCVTRISACGFTLVGNYARARSQRHFG</sequence>
<dbReference type="AlphaFoldDB" id="A0A4C2AF40"/>
<reference evidence="2 3" key="1">
    <citation type="journal article" date="2019" name="Commun. Biol.">
        <title>The bagworm genome reveals a unique fibroin gene that provides high tensile strength.</title>
        <authorList>
            <person name="Kono N."/>
            <person name="Nakamura H."/>
            <person name="Ohtoshi R."/>
            <person name="Tomita M."/>
            <person name="Numata K."/>
            <person name="Arakawa K."/>
        </authorList>
    </citation>
    <scope>NUCLEOTIDE SEQUENCE [LARGE SCALE GENOMIC DNA]</scope>
</reference>
<dbReference type="Proteomes" id="UP000299102">
    <property type="component" value="Unassembled WGS sequence"/>
</dbReference>
<name>A0A4C2AF40_EUMVA</name>
<comment type="caution">
    <text evidence="2">The sequence shown here is derived from an EMBL/GenBank/DDBJ whole genome shotgun (WGS) entry which is preliminary data.</text>
</comment>
<evidence type="ECO:0000313" key="2">
    <source>
        <dbReference type="EMBL" id="GBP97774.1"/>
    </source>
</evidence>
<evidence type="ECO:0000313" key="3">
    <source>
        <dbReference type="Proteomes" id="UP000299102"/>
    </source>
</evidence>
<proteinExistence type="predicted"/>